<gene>
    <name evidence="1" type="ORF">IMZ08_07360</name>
</gene>
<dbReference type="Proteomes" id="UP001516662">
    <property type="component" value="Unassembled WGS sequence"/>
</dbReference>
<name>A0ABR9QHA4_9BACI</name>
<keyword evidence="2" id="KW-1185">Reference proteome</keyword>
<comment type="caution">
    <text evidence="1">The sequence shown here is derived from an EMBL/GenBank/DDBJ whole genome shotgun (WGS) entry which is preliminary data.</text>
</comment>
<evidence type="ECO:0000313" key="1">
    <source>
        <dbReference type="EMBL" id="MBE4907870.1"/>
    </source>
</evidence>
<dbReference type="RefSeq" id="WP_193535344.1">
    <property type="nucleotide sequence ID" value="NZ_JADCLJ010000018.1"/>
</dbReference>
<sequence length="314" mass="36262">MSNKNVTVTFHHGPLSNEIRGAKLKGISMQLRKGYFDSPYSMDTDRVGQEIDKGLKTYFNKRLQNRIILDSGLIYKISYELTYPYLIKDLEEVHLINQELEVALRLTIGKLGVSPNEWSTSLNFSFQDETKPIDMDGYKVKIKGRVIAKSNIEENFLDTRMFEEYLINQMREDHFNGLNGIDRLAAYIPINPNESLNDVIEFSHTLVDQLSNLPIRPTRIIIHDDMYEIDWGYNKYQVVVNETQYSKLIVDFCHYLNDYCPSEWNIGFQLGSLGDDPGPCIKGVPTDEINYSPRFNQDCFGNHGPIEVLSLIRK</sequence>
<evidence type="ECO:0000313" key="2">
    <source>
        <dbReference type="Proteomes" id="UP001516662"/>
    </source>
</evidence>
<organism evidence="1 2">
    <name type="scientific">Litchfieldia luteola</name>
    <dbReference type="NCBI Taxonomy" id="682179"/>
    <lineage>
        <taxon>Bacteria</taxon>
        <taxon>Bacillati</taxon>
        <taxon>Bacillota</taxon>
        <taxon>Bacilli</taxon>
        <taxon>Bacillales</taxon>
        <taxon>Bacillaceae</taxon>
        <taxon>Litchfieldia</taxon>
    </lineage>
</organism>
<accession>A0ABR9QHA4</accession>
<proteinExistence type="predicted"/>
<protein>
    <submittedName>
        <fullName evidence="1">Uncharacterized protein</fullName>
    </submittedName>
</protein>
<dbReference type="EMBL" id="JADCLJ010000018">
    <property type="protein sequence ID" value="MBE4907870.1"/>
    <property type="molecule type" value="Genomic_DNA"/>
</dbReference>
<reference evidence="1 2" key="1">
    <citation type="submission" date="2020-10" db="EMBL/GenBank/DDBJ databases">
        <title>Bacillus sp. HD4P25, an endophyte from a halophyte.</title>
        <authorList>
            <person name="Sun J.-Q."/>
        </authorList>
    </citation>
    <scope>NUCLEOTIDE SEQUENCE [LARGE SCALE GENOMIC DNA]</scope>
    <source>
        <strain evidence="1 2">YIM 93174</strain>
    </source>
</reference>